<organism evidence="1 2">
    <name type="scientific">Mycena metata</name>
    <dbReference type="NCBI Taxonomy" id="1033252"/>
    <lineage>
        <taxon>Eukaryota</taxon>
        <taxon>Fungi</taxon>
        <taxon>Dikarya</taxon>
        <taxon>Basidiomycota</taxon>
        <taxon>Agaricomycotina</taxon>
        <taxon>Agaricomycetes</taxon>
        <taxon>Agaricomycetidae</taxon>
        <taxon>Agaricales</taxon>
        <taxon>Marasmiineae</taxon>
        <taxon>Mycenaceae</taxon>
        <taxon>Mycena</taxon>
    </lineage>
</organism>
<sequence length="100" mass="11300">MWSPKISLFGHWFLAPSTSWKLISQFPFSVSLGILAQMNWRRKLGCEIPTLQRTHGLVLQRRDIATMLLEMASKGEERAPTPSTFNTVIPSDYTHAQLAG</sequence>
<reference evidence="1" key="1">
    <citation type="submission" date="2023-03" db="EMBL/GenBank/DDBJ databases">
        <title>Massive genome expansion in bonnet fungi (Mycena s.s.) driven by repeated elements and novel gene families across ecological guilds.</title>
        <authorList>
            <consortium name="Lawrence Berkeley National Laboratory"/>
            <person name="Harder C.B."/>
            <person name="Miyauchi S."/>
            <person name="Viragh M."/>
            <person name="Kuo A."/>
            <person name="Thoen E."/>
            <person name="Andreopoulos B."/>
            <person name="Lu D."/>
            <person name="Skrede I."/>
            <person name="Drula E."/>
            <person name="Henrissat B."/>
            <person name="Morin E."/>
            <person name="Kohler A."/>
            <person name="Barry K."/>
            <person name="LaButti K."/>
            <person name="Morin E."/>
            <person name="Salamov A."/>
            <person name="Lipzen A."/>
            <person name="Mereny Z."/>
            <person name="Hegedus B."/>
            <person name="Baldrian P."/>
            <person name="Stursova M."/>
            <person name="Weitz H."/>
            <person name="Taylor A."/>
            <person name="Grigoriev I.V."/>
            <person name="Nagy L.G."/>
            <person name="Martin F."/>
            <person name="Kauserud H."/>
        </authorList>
    </citation>
    <scope>NUCLEOTIDE SEQUENCE</scope>
    <source>
        <strain evidence="1">CBHHK182m</strain>
    </source>
</reference>
<gene>
    <name evidence="1" type="ORF">B0H16DRAFT_146135</name>
</gene>
<proteinExistence type="predicted"/>
<name>A0AAD7JYT9_9AGAR</name>
<dbReference type="AlphaFoldDB" id="A0AAD7JYT9"/>
<evidence type="ECO:0000313" key="2">
    <source>
        <dbReference type="Proteomes" id="UP001215598"/>
    </source>
</evidence>
<protein>
    <submittedName>
        <fullName evidence="1">Uncharacterized protein</fullName>
    </submittedName>
</protein>
<keyword evidence="2" id="KW-1185">Reference proteome</keyword>
<dbReference type="Proteomes" id="UP001215598">
    <property type="component" value="Unassembled WGS sequence"/>
</dbReference>
<dbReference type="EMBL" id="JARKIB010000013">
    <property type="protein sequence ID" value="KAJ7773337.1"/>
    <property type="molecule type" value="Genomic_DNA"/>
</dbReference>
<comment type="caution">
    <text evidence="1">The sequence shown here is derived from an EMBL/GenBank/DDBJ whole genome shotgun (WGS) entry which is preliminary data.</text>
</comment>
<evidence type="ECO:0000313" key="1">
    <source>
        <dbReference type="EMBL" id="KAJ7773337.1"/>
    </source>
</evidence>
<accession>A0AAD7JYT9</accession>